<dbReference type="SUPFAM" id="SSF51905">
    <property type="entry name" value="FAD/NAD(P)-binding domain"/>
    <property type="match status" value="1"/>
</dbReference>
<dbReference type="Pfam" id="PF01494">
    <property type="entry name" value="FAD_binding_3"/>
    <property type="match status" value="1"/>
</dbReference>
<organism evidence="2 3">
    <name type="scientific">Qipengyuania pelagi</name>
    <dbReference type="NCBI Taxonomy" id="994320"/>
    <lineage>
        <taxon>Bacteria</taxon>
        <taxon>Pseudomonadati</taxon>
        <taxon>Pseudomonadota</taxon>
        <taxon>Alphaproteobacteria</taxon>
        <taxon>Sphingomonadales</taxon>
        <taxon>Erythrobacteraceae</taxon>
        <taxon>Qipengyuania</taxon>
    </lineage>
</organism>
<dbReference type="GO" id="GO:0071949">
    <property type="term" value="F:FAD binding"/>
    <property type="evidence" value="ECO:0007669"/>
    <property type="project" value="InterPro"/>
</dbReference>
<protein>
    <recommendedName>
        <fullName evidence="1">FAD-binding domain-containing protein</fullName>
    </recommendedName>
</protein>
<dbReference type="Proteomes" id="UP000430272">
    <property type="component" value="Unassembled WGS sequence"/>
</dbReference>
<evidence type="ECO:0000313" key="2">
    <source>
        <dbReference type="EMBL" id="MXO53122.1"/>
    </source>
</evidence>
<dbReference type="EMBL" id="WTYD01000001">
    <property type="protein sequence ID" value="MXO53122.1"/>
    <property type="molecule type" value="Genomic_DNA"/>
</dbReference>
<dbReference type="OrthoDB" id="5652862at2"/>
<dbReference type="InterPro" id="IPR002938">
    <property type="entry name" value="FAD-bd"/>
</dbReference>
<dbReference type="InterPro" id="IPR036188">
    <property type="entry name" value="FAD/NAD-bd_sf"/>
</dbReference>
<sequence length="383" mass="40637">MGADTGFRCRRGRGGEAGLPVQALRRDNPVSAPLILGAGPAGCAAAITLAEQGRTPILIDRDVKVGDPLCGGFMSWRTVAALRELGVDPTALGAHRVERLMLFAGDREAQARLPEAAWGLSRHALDTALRARAISLGARLEIDRARSLSSGRIEGERQEWRGDTIFLATGKHDVRGETRPREASDPALGVRVRIPAHPDLSRLIGDAIELHLFDGAYAGIVLQEDGSANVCLALRKSRLSRDGSPLELLRSLADRYPAFAERWRHAPDDLAIDTVGSVPYGWIADGTDPGLYRLGDQAAVIPSLAGEGMGIAIASGRSAAQAFLEGKAAPVWQGEFARRAARPVTVAEAIWKAAETPGLARLGLAAATLIPGLATMAMRASRI</sequence>
<comment type="caution">
    <text evidence="2">The sequence shown here is derived from an EMBL/GenBank/DDBJ whole genome shotgun (WGS) entry which is preliminary data.</text>
</comment>
<dbReference type="AlphaFoldDB" id="A0A844Y7Z3"/>
<evidence type="ECO:0000259" key="1">
    <source>
        <dbReference type="Pfam" id="PF01494"/>
    </source>
</evidence>
<proteinExistence type="predicted"/>
<keyword evidence="3" id="KW-1185">Reference proteome</keyword>
<reference evidence="2 3" key="1">
    <citation type="submission" date="2019-12" db="EMBL/GenBank/DDBJ databases">
        <title>Genomic-based taxomic classification of the family Erythrobacteraceae.</title>
        <authorList>
            <person name="Xu L."/>
        </authorList>
    </citation>
    <scope>NUCLEOTIDE SEQUENCE [LARGE SCALE GENOMIC DNA]</scope>
    <source>
        <strain evidence="2 3">JCM 17468</strain>
    </source>
</reference>
<evidence type="ECO:0000313" key="3">
    <source>
        <dbReference type="Proteomes" id="UP000430272"/>
    </source>
</evidence>
<dbReference type="InterPro" id="IPR050407">
    <property type="entry name" value="Geranylgeranyl_reductase"/>
</dbReference>
<dbReference type="PANTHER" id="PTHR42685">
    <property type="entry name" value="GERANYLGERANYL DIPHOSPHATE REDUCTASE"/>
    <property type="match status" value="1"/>
</dbReference>
<gene>
    <name evidence="2" type="ORF">GRI47_03730</name>
</gene>
<name>A0A844Y7Z3_9SPHN</name>
<feature type="domain" description="FAD-binding" evidence="1">
    <location>
        <begin position="34"/>
        <end position="137"/>
    </location>
</feature>
<accession>A0A844Y7Z3</accession>
<dbReference type="PANTHER" id="PTHR42685:SF22">
    <property type="entry name" value="CONDITIONED MEDIUM FACTOR RECEPTOR 1"/>
    <property type="match status" value="1"/>
</dbReference>
<dbReference type="Gene3D" id="3.50.50.60">
    <property type="entry name" value="FAD/NAD(P)-binding domain"/>
    <property type="match status" value="1"/>
</dbReference>